<dbReference type="RefSeq" id="WP_052021064.1">
    <property type="nucleotide sequence ID" value="NZ_AYXG01000083.1"/>
</dbReference>
<evidence type="ECO:0000259" key="6">
    <source>
        <dbReference type="Pfam" id="PF00135"/>
    </source>
</evidence>
<dbReference type="InterPro" id="IPR002018">
    <property type="entry name" value="CarbesteraseB"/>
</dbReference>
<sequence>MDRVVRTSAGSVRGVSDGGVSRFLGIPYAAAPEGPLRFAAPAPPAPWEGTRDAVAFSASPPQLPPAPGMPSPWLPEHGLDHLSVNVWAPDAGGSGLPVLVWIYGGAYQQGSSALPTYDGSRLAAHGVVVVTMNYRLGFEGFGVLPGAPANRGHLDQLAALEWVRAEIAAFGGDPDLVTVFGESAGAGSVAVLLGSSRAKGLFRRAIAQSIPTGYRSLEQAGAITDVLAAELGVPATREGFAALAPEALLAVQHVPVRGQVAGITAFGPVIDHELITGRPWNVLETGAGREVDLVCGFTHEEFRLFTALTDMSGVRPEDVAAPQRLPAEAIADYRAAYPDLPDATLVEVILSDAVFRMPTTWSAEAHTRAGGRTWLYDFAWAGPTLGACHSIDVPFTFGTSNTPIGALLLGTPVPPDFEPLSEALRESWTTFAATGDPGWPEFTLDEPHTRTWNTPITDGPYPIPASREIWRRARPNP</sequence>
<dbReference type="STRING" id="909613.UO65_2452"/>
<keyword evidence="3" id="KW-1015">Disulfide bond</keyword>
<dbReference type="ESTHER" id="9pseu-w7ipe6">
    <property type="family name" value="Carb_B_Bacteria"/>
</dbReference>
<dbReference type="PRINTS" id="PR00878">
    <property type="entry name" value="CHOLNESTRASE"/>
</dbReference>
<evidence type="ECO:0000256" key="2">
    <source>
        <dbReference type="ARBA" id="ARBA00022801"/>
    </source>
</evidence>
<dbReference type="AlphaFoldDB" id="W7IPE6"/>
<comment type="similarity">
    <text evidence="1 4">Belongs to the type-B carboxylesterase/lipase family.</text>
</comment>
<name>W7IPE6_9PSEU</name>
<dbReference type="InterPro" id="IPR000997">
    <property type="entry name" value="Cholinesterase"/>
</dbReference>
<evidence type="ECO:0000256" key="3">
    <source>
        <dbReference type="ARBA" id="ARBA00023157"/>
    </source>
</evidence>
<dbReference type="EMBL" id="AYXG01000083">
    <property type="protein sequence ID" value="EWC62273.1"/>
    <property type="molecule type" value="Genomic_DNA"/>
</dbReference>
<dbReference type="PANTHER" id="PTHR43918:SF4">
    <property type="entry name" value="CARBOXYLIC ESTER HYDROLASE"/>
    <property type="match status" value="1"/>
</dbReference>
<evidence type="ECO:0000256" key="1">
    <source>
        <dbReference type="ARBA" id="ARBA00005964"/>
    </source>
</evidence>
<organism evidence="7 8">
    <name type="scientific">Actinokineospora spheciospongiae</name>
    <dbReference type="NCBI Taxonomy" id="909613"/>
    <lineage>
        <taxon>Bacteria</taxon>
        <taxon>Bacillati</taxon>
        <taxon>Actinomycetota</taxon>
        <taxon>Actinomycetes</taxon>
        <taxon>Pseudonocardiales</taxon>
        <taxon>Pseudonocardiaceae</taxon>
        <taxon>Actinokineospora</taxon>
    </lineage>
</organism>
<evidence type="ECO:0000313" key="8">
    <source>
        <dbReference type="Proteomes" id="UP000019277"/>
    </source>
</evidence>
<gene>
    <name evidence="7" type="ORF">UO65_2452</name>
</gene>
<dbReference type="OrthoDB" id="4308422at2"/>
<dbReference type="PROSITE" id="PS00122">
    <property type="entry name" value="CARBOXYLESTERASE_B_1"/>
    <property type="match status" value="1"/>
</dbReference>
<dbReference type="PATRIC" id="fig|909613.9.peg.2456"/>
<dbReference type="Pfam" id="PF00135">
    <property type="entry name" value="COesterase"/>
    <property type="match status" value="1"/>
</dbReference>
<reference evidence="7 8" key="1">
    <citation type="journal article" date="2014" name="Genome Announc.">
        <title>Draft Genome Sequence of the Antitrypanosomally Active Sponge-Associated Bacterium Actinokineospora sp. Strain EG49.</title>
        <authorList>
            <person name="Harjes J."/>
            <person name="Ryu T."/>
            <person name="Abdelmohsen U.R."/>
            <person name="Moitinho-Silva L."/>
            <person name="Horn H."/>
            <person name="Ravasi T."/>
            <person name="Hentschel U."/>
        </authorList>
    </citation>
    <scope>NUCLEOTIDE SEQUENCE [LARGE SCALE GENOMIC DNA]</scope>
    <source>
        <strain evidence="7 8">EG49</strain>
    </source>
</reference>
<keyword evidence="8" id="KW-1185">Reference proteome</keyword>
<evidence type="ECO:0000256" key="5">
    <source>
        <dbReference type="SAM" id="MobiDB-lite"/>
    </source>
</evidence>
<keyword evidence="2 4" id="KW-0378">Hydrolase</keyword>
<evidence type="ECO:0000256" key="4">
    <source>
        <dbReference type="RuleBase" id="RU361235"/>
    </source>
</evidence>
<dbReference type="EC" id="3.1.1.-" evidence="4"/>
<feature type="region of interest" description="Disordered" evidence="5">
    <location>
        <begin position="439"/>
        <end position="458"/>
    </location>
</feature>
<accession>W7IPE6</accession>
<dbReference type="SUPFAM" id="SSF53474">
    <property type="entry name" value="alpha/beta-Hydrolases"/>
    <property type="match status" value="1"/>
</dbReference>
<dbReference type="Gene3D" id="3.40.50.1820">
    <property type="entry name" value="alpha/beta hydrolase"/>
    <property type="match status" value="1"/>
</dbReference>
<dbReference type="PANTHER" id="PTHR43918">
    <property type="entry name" value="ACETYLCHOLINESTERASE"/>
    <property type="match status" value="1"/>
</dbReference>
<dbReference type="GO" id="GO:0004104">
    <property type="term" value="F:cholinesterase activity"/>
    <property type="evidence" value="ECO:0007669"/>
    <property type="project" value="InterPro"/>
</dbReference>
<proteinExistence type="inferred from homology"/>
<dbReference type="InterPro" id="IPR050654">
    <property type="entry name" value="AChE-related_enzymes"/>
</dbReference>
<comment type="caution">
    <text evidence="7">The sequence shown here is derived from an EMBL/GenBank/DDBJ whole genome shotgun (WGS) entry which is preliminary data.</text>
</comment>
<dbReference type="InterPro" id="IPR019826">
    <property type="entry name" value="Carboxylesterase_B_AS"/>
</dbReference>
<dbReference type="eggNOG" id="COG2272">
    <property type="taxonomic scope" value="Bacteria"/>
</dbReference>
<dbReference type="Proteomes" id="UP000019277">
    <property type="component" value="Unassembled WGS sequence"/>
</dbReference>
<evidence type="ECO:0000313" key="7">
    <source>
        <dbReference type="EMBL" id="EWC62273.1"/>
    </source>
</evidence>
<dbReference type="InterPro" id="IPR029058">
    <property type="entry name" value="AB_hydrolase_fold"/>
</dbReference>
<protein>
    <recommendedName>
        <fullName evidence="4">Carboxylic ester hydrolase</fullName>
        <ecNumber evidence="4">3.1.1.-</ecNumber>
    </recommendedName>
</protein>
<feature type="domain" description="Carboxylesterase type B" evidence="6">
    <location>
        <begin position="2"/>
        <end position="439"/>
    </location>
</feature>